<accession>A0A8A9LEX3</accession>
<evidence type="ECO:0000313" key="2">
    <source>
        <dbReference type="Proteomes" id="UP000321124"/>
    </source>
</evidence>
<protein>
    <submittedName>
        <fullName evidence="1">Uncharacterized protein</fullName>
    </submittedName>
</protein>
<evidence type="ECO:0000313" key="1">
    <source>
        <dbReference type="EMBL" id="QTS34863.1"/>
    </source>
</evidence>
<proteinExistence type="predicted"/>
<sequence length="45" mass="5251">MPFYADILPMRKGNFRGAEYIKARTAITENFQFCFDLKDKNGFKG</sequence>
<dbReference type="KEGG" id="sdeo:D0436_23895"/>
<dbReference type="Proteomes" id="UP000321124">
    <property type="component" value="Chromosome"/>
</dbReference>
<dbReference type="RefSeq" id="WP_023266332.1">
    <property type="nucleotide sequence ID" value="NZ_CP031775.2"/>
</dbReference>
<dbReference type="EMBL" id="CP031775">
    <property type="protein sequence ID" value="QTS34863.1"/>
    <property type="molecule type" value="Genomic_DNA"/>
</dbReference>
<organism evidence="1 2">
    <name type="scientific">Shewanella decolorationis</name>
    <dbReference type="NCBI Taxonomy" id="256839"/>
    <lineage>
        <taxon>Bacteria</taxon>
        <taxon>Pseudomonadati</taxon>
        <taxon>Pseudomonadota</taxon>
        <taxon>Gammaproteobacteria</taxon>
        <taxon>Alteromonadales</taxon>
        <taxon>Shewanellaceae</taxon>
        <taxon>Shewanella</taxon>
    </lineage>
</organism>
<name>A0A8A9LEX3_9GAMM</name>
<reference evidence="1 2" key="1">
    <citation type="journal article" date="2019" name="Ecotoxicol. Environ. Saf.">
        <title>Microbial characterization of heavy metal resistant bacterial strains isolated from an electroplating wastewater treatment plant.</title>
        <authorList>
            <person name="Cai X."/>
            <person name="Zheng X."/>
            <person name="Zhang D."/>
            <person name="Iqbal W."/>
            <person name="Liu C."/>
            <person name="Yang B."/>
            <person name="Zhao X."/>
            <person name="Lu X."/>
            <person name="Mao Y."/>
        </authorList>
    </citation>
    <scope>NUCLEOTIDE SEQUENCE [LARGE SCALE GENOMIC DNA]</scope>
    <source>
        <strain evidence="1 2">Ni1-3</strain>
    </source>
</reference>
<gene>
    <name evidence="1" type="ORF">D0436_23895</name>
</gene>
<dbReference type="AlphaFoldDB" id="A0A8A9LEX3"/>